<dbReference type="InterPro" id="IPR035974">
    <property type="entry name" value="Rap/Ran-GAP_sf"/>
</dbReference>
<dbReference type="Pfam" id="PF20412">
    <property type="entry name" value="RALGAPB_N"/>
    <property type="match status" value="1"/>
</dbReference>
<evidence type="ECO:0000313" key="2">
    <source>
        <dbReference type="EMBL" id="RNA14940.1"/>
    </source>
</evidence>
<dbReference type="AlphaFoldDB" id="A0A3M7QU99"/>
<gene>
    <name evidence="2" type="ORF">BpHYR1_053660</name>
</gene>
<proteinExistence type="predicted"/>
<name>A0A3M7QU99_BRAPC</name>
<feature type="domain" description="Ral GTPase-activating protein subunit alpha/beta N-terminal" evidence="1">
    <location>
        <begin position="151"/>
        <end position="269"/>
    </location>
</feature>
<evidence type="ECO:0000259" key="1">
    <source>
        <dbReference type="Pfam" id="PF20412"/>
    </source>
</evidence>
<dbReference type="STRING" id="10195.A0A3M7QU99"/>
<dbReference type="GO" id="GO:0051056">
    <property type="term" value="P:regulation of small GTPase mediated signal transduction"/>
    <property type="evidence" value="ECO:0007669"/>
    <property type="project" value="InterPro"/>
</dbReference>
<protein>
    <submittedName>
        <fullName evidence="2">Ral GTPase-activating subunit beta isoform X5</fullName>
    </submittedName>
</protein>
<dbReference type="InterPro" id="IPR046859">
    <property type="entry name" value="RGPA/RALGAPB_N"/>
</dbReference>
<dbReference type="EMBL" id="REGN01005083">
    <property type="protein sequence ID" value="RNA14940.1"/>
    <property type="molecule type" value="Genomic_DNA"/>
</dbReference>
<comment type="caution">
    <text evidence="2">The sequence shown here is derived from an EMBL/GenBank/DDBJ whole genome shotgun (WGS) entry which is preliminary data.</text>
</comment>
<sequence>MFNNYTSLKDQIQKEIENQKSVLNKFPEHISRPIAQSCSKYLSQFTTFQLPFKDQPSESVPQADALCLDTAQQVNWILENLMYGLQLSHDHQDIIKDCWNIYHEWLSILLDEQKIFLPQAIRANPGHYFKKMLWHLYHLFVARPSNPPPTKHIMMCHGVLMLIETIAKDSKLLDRELWEELLKFLLAINNAVLSPPFQKDDFCDILSTRIIATLFEIWLIACHKVFPSPSLWKTFEDMCSSWRHHLSLVTEWNRVCNALTVRLLELFWNVETKRTAPPLPSTDTNVQFNIQNLVSSMNKEQVVQSWYRFLHIIGKPVDFMDAALIHKNFETRKSSLDSSQTSVVAQCVKKLPQIHLEYLKSVSKLIDLYLKTPVRSCSVNSLLDLFGVWLFETLSTTTVAKSEFVLGQAEAYGCLSKIFSSVNTHECVNIDYLARFYAVVLAGLKNQPNDDLDSCELLFSIVYNCSGIFRMDLNGCVVLLAPFLNAIQSIFKLKYAQKEDKIAIGARSITLVDLKRCSINLFSQIVSFNLPEYKSRVLEIYLSGMSTELDYVNLQLLFACGMLNESDTHITKLAISWIWHYIQSQIKRRSRDHTKEMHSVICSAYQCLISIIITKPDVLRDKTTLQTMTNCIEIGISGSNSQSDSETVLKWDKELRPASLRVKEAAECVLFYMMEQNYQSNDLRQPLTEKDFSHSPNDWKYYALEGQVLISVLDRQLLDKTLPISKLTPQIVVVSRSAFGRQAWLMNQRQSSLAKMDKQIDIGYRINKNAEDVFEPTKKYYKTETCVPEGQNAPKCDMSVPTISDISSKLYKQVLSKFDKLKKVQIDLENGSLRNILDLNKNMQICDQLDESLKTKNCANFNTSSRIFLANLGFVKQDSKLSAEFSELANMAECIQDLDNLATRTYSQAFVFYVRANNTSTRSILDSLNEELTTNFYHFVNSLGTVVSNDADSHKNLNQLNGTDTLIYWSDFCNELSFVLPNGTSGQDMFKSKSQTLPADLKVLVVWLEQSQDAEHLAIDELVQETDYLLANSLPASKPREIVCIYVHPLRNRLNRISIGSSLCKK</sequence>
<dbReference type="GO" id="GO:0005096">
    <property type="term" value="F:GTPase activator activity"/>
    <property type="evidence" value="ECO:0007669"/>
    <property type="project" value="InterPro"/>
</dbReference>
<dbReference type="InterPro" id="IPR039930">
    <property type="entry name" value="RALGAPB"/>
</dbReference>
<dbReference type="PANTHER" id="PTHR21344:SF1">
    <property type="entry name" value="RAL GTPASE-ACTIVATING PROTEIN SUBUNIT BETA"/>
    <property type="match status" value="1"/>
</dbReference>
<reference evidence="2 3" key="1">
    <citation type="journal article" date="2018" name="Sci. Rep.">
        <title>Genomic signatures of local adaptation to the degree of environmental predictability in rotifers.</title>
        <authorList>
            <person name="Franch-Gras L."/>
            <person name="Hahn C."/>
            <person name="Garcia-Roger E.M."/>
            <person name="Carmona M.J."/>
            <person name="Serra M."/>
            <person name="Gomez A."/>
        </authorList>
    </citation>
    <scope>NUCLEOTIDE SEQUENCE [LARGE SCALE GENOMIC DNA]</scope>
    <source>
        <strain evidence="2">HYR1</strain>
    </source>
</reference>
<keyword evidence="3" id="KW-1185">Reference proteome</keyword>
<evidence type="ECO:0000313" key="3">
    <source>
        <dbReference type="Proteomes" id="UP000276133"/>
    </source>
</evidence>
<dbReference type="Proteomes" id="UP000276133">
    <property type="component" value="Unassembled WGS sequence"/>
</dbReference>
<organism evidence="2 3">
    <name type="scientific">Brachionus plicatilis</name>
    <name type="common">Marine rotifer</name>
    <name type="synonym">Brachionus muelleri</name>
    <dbReference type="NCBI Taxonomy" id="10195"/>
    <lineage>
        <taxon>Eukaryota</taxon>
        <taxon>Metazoa</taxon>
        <taxon>Spiralia</taxon>
        <taxon>Gnathifera</taxon>
        <taxon>Rotifera</taxon>
        <taxon>Eurotatoria</taxon>
        <taxon>Monogononta</taxon>
        <taxon>Pseudotrocha</taxon>
        <taxon>Ploima</taxon>
        <taxon>Brachionidae</taxon>
        <taxon>Brachionus</taxon>
    </lineage>
</organism>
<dbReference type="PANTHER" id="PTHR21344">
    <property type="entry name" value="RAL GTPASE-ACTIVATING PROTEIN SUBUNIT BETA"/>
    <property type="match status" value="1"/>
</dbReference>
<accession>A0A3M7QU99</accession>
<dbReference type="OrthoDB" id="10009983at2759"/>
<dbReference type="SUPFAM" id="SSF111347">
    <property type="entry name" value="Rap/Ran-GAP"/>
    <property type="match status" value="1"/>
</dbReference>